<dbReference type="InterPro" id="IPR001969">
    <property type="entry name" value="Aspartic_peptidase_AS"/>
</dbReference>
<dbReference type="InterPro" id="IPR034122">
    <property type="entry name" value="Retropepsin-like_bacterial"/>
</dbReference>
<reference evidence="5" key="1">
    <citation type="submission" date="2020-12" db="EMBL/GenBank/DDBJ databases">
        <title>Hymenobacter sp.</title>
        <authorList>
            <person name="Kim M.K."/>
        </authorList>
    </citation>
    <scope>NUCLEOTIDE SEQUENCE [LARGE SCALE GENOMIC DNA]</scope>
    <source>
        <strain evidence="5">BT553</strain>
    </source>
</reference>
<protein>
    <submittedName>
        <fullName evidence="4">TIGR02281 family clan AA aspartic protease</fullName>
        <ecNumber evidence="4">3.4.23.-</ecNumber>
    </submittedName>
</protein>
<keyword evidence="4" id="KW-0645">Protease</keyword>
<sequence>MAASLSFKSFSLALAALGFTGVAPPSGGARVVPLPAVIPVVAAEDTIDPLTLTRAHDGLFYVTAKVNGVPIRFVVDTGANVVVLTKEDALAAGVEKAAGPSRALQTAAGESGMHWAKIDHVTIGDHAVTSADAAILTGNGPPHSLLGQSVLSRLDSVTMRGNRLELR</sequence>
<evidence type="ECO:0000313" key="4">
    <source>
        <dbReference type="EMBL" id="MBJ6120483.1"/>
    </source>
</evidence>
<dbReference type="Proteomes" id="UP000640426">
    <property type="component" value="Unassembled WGS sequence"/>
</dbReference>
<evidence type="ECO:0000256" key="1">
    <source>
        <dbReference type="ARBA" id="ARBA00022801"/>
    </source>
</evidence>
<feature type="domain" description="Peptidase A2" evidence="3">
    <location>
        <begin position="71"/>
        <end position="150"/>
    </location>
</feature>
<dbReference type="Pfam" id="PF13975">
    <property type="entry name" value="gag-asp_proteas"/>
    <property type="match status" value="1"/>
</dbReference>
<dbReference type="InterPro" id="IPR001995">
    <property type="entry name" value="Peptidase_A2_cat"/>
</dbReference>
<name>A0ABS0XL83_9SPHN</name>
<dbReference type="GO" id="GO:0008233">
    <property type="term" value="F:peptidase activity"/>
    <property type="evidence" value="ECO:0007669"/>
    <property type="project" value="UniProtKB-KW"/>
</dbReference>
<comment type="caution">
    <text evidence="4">The sequence shown here is derived from an EMBL/GenBank/DDBJ whole genome shotgun (WGS) entry which is preliminary data.</text>
</comment>
<dbReference type="InterPro" id="IPR011969">
    <property type="entry name" value="Clan_AA_Asp_peptidase_C"/>
</dbReference>
<keyword evidence="5" id="KW-1185">Reference proteome</keyword>
<dbReference type="PROSITE" id="PS50175">
    <property type="entry name" value="ASP_PROT_RETROV"/>
    <property type="match status" value="1"/>
</dbReference>
<evidence type="ECO:0000259" key="3">
    <source>
        <dbReference type="PROSITE" id="PS50175"/>
    </source>
</evidence>
<organism evidence="4 5">
    <name type="scientific">Sphingomonas mollis</name>
    <dbReference type="NCBI Taxonomy" id="2795726"/>
    <lineage>
        <taxon>Bacteria</taxon>
        <taxon>Pseudomonadati</taxon>
        <taxon>Pseudomonadota</taxon>
        <taxon>Alphaproteobacteria</taxon>
        <taxon>Sphingomonadales</taxon>
        <taxon>Sphingomonadaceae</taxon>
        <taxon>Sphingomonas</taxon>
    </lineage>
</organism>
<keyword evidence="1 4" id="KW-0378">Hydrolase</keyword>
<feature type="chain" id="PRO_5045637334" evidence="2">
    <location>
        <begin position="16"/>
        <end position="167"/>
    </location>
</feature>
<dbReference type="InterPro" id="IPR021109">
    <property type="entry name" value="Peptidase_aspartic_dom_sf"/>
</dbReference>
<dbReference type="EMBL" id="JAELXS010000001">
    <property type="protein sequence ID" value="MBJ6120483.1"/>
    <property type="molecule type" value="Genomic_DNA"/>
</dbReference>
<feature type="signal peptide" evidence="2">
    <location>
        <begin position="1"/>
        <end position="15"/>
    </location>
</feature>
<keyword evidence="2" id="KW-0732">Signal</keyword>
<dbReference type="SUPFAM" id="SSF50630">
    <property type="entry name" value="Acid proteases"/>
    <property type="match status" value="1"/>
</dbReference>
<dbReference type="PROSITE" id="PS00141">
    <property type="entry name" value="ASP_PROTEASE"/>
    <property type="match status" value="1"/>
</dbReference>
<dbReference type="NCBIfam" id="TIGR02281">
    <property type="entry name" value="clan_AA_DTGA"/>
    <property type="match status" value="1"/>
</dbReference>
<evidence type="ECO:0000256" key="2">
    <source>
        <dbReference type="SAM" id="SignalP"/>
    </source>
</evidence>
<dbReference type="CDD" id="cd05483">
    <property type="entry name" value="retropepsin_like_bacteria"/>
    <property type="match status" value="1"/>
</dbReference>
<evidence type="ECO:0000313" key="5">
    <source>
        <dbReference type="Proteomes" id="UP000640426"/>
    </source>
</evidence>
<dbReference type="EC" id="3.4.23.-" evidence="4"/>
<dbReference type="GO" id="GO:0006508">
    <property type="term" value="P:proteolysis"/>
    <property type="evidence" value="ECO:0007669"/>
    <property type="project" value="UniProtKB-KW"/>
</dbReference>
<gene>
    <name evidence="4" type="ORF">JAO74_01625</name>
</gene>
<accession>A0ABS0XL83</accession>
<proteinExistence type="predicted"/>
<dbReference type="Gene3D" id="2.40.70.10">
    <property type="entry name" value="Acid Proteases"/>
    <property type="match status" value="1"/>
</dbReference>
<dbReference type="RefSeq" id="WP_199034377.1">
    <property type="nucleotide sequence ID" value="NZ_JAELXS010000001.1"/>
</dbReference>